<protein>
    <submittedName>
        <fullName evidence="1">Putative tail protein</fullName>
    </submittedName>
</protein>
<sequence>MKTSVEFETKKFNAAIKKFAAKSELSTEKVIRKIAFDLLAGILSGLPKADNFTIPNTEGITGRHPILTGRARAAWYPSVVGLGGNFNFSSGANIKDSEVARGKKEGAFKNNLKNFVGEKYVTLINNVPYILFLEYGSSLTAPAGMVRISMRRMTGRMPKELSKEFLTEWNKFNF</sequence>
<reference evidence="1" key="1">
    <citation type="submission" date="2020-03" db="EMBL/GenBank/DDBJ databases">
        <title>The deep terrestrial virosphere.</title>
        <authorList>
            <person name="Holmfeldt K."/>
            <person name="Nilsson E."/>
            <person name="Simone D."/>
            <person name="Lopez-Fernandez M."/>
            <person name="Wu X."/>
            <person name="de Brujin I."/>
            <person name="Lundin D."/>
            <person name="Andersson A."/>
            <person name="Bertilsson S."/>
            <person name="Dopson M."/>
        </authorList>
    </citation>
    <scope>NUCLEOTIDE SEQUENCE</scope>
    <source>
        <strain evidence="1">MM415B02022</strain>
    </source>
</reference>
<name>A0A6M3IDY0_9ZZZZ</name>
<evidence type="ECO:0000313" key="1">
    <source>
        <dbReference type="EMBL" id="QJA55626.1"/>
    </source>
</evidence>
<proteinExistence type="predicted"/>
<gene>
    <name evidence="1" type="ORF">MM415B02022_0008</name>
</gene>
<accession>A0A6M3IDY0</accession>
<dbReference type="AlphaFoldDB" id="A0A6M3IDY0"/>
<organism evidence="1">
    <name type="scientific">viral metagenome</name>
    <dbReference type="NCBI Taxonomy" id="1070528"/>
    <lineage>
        <taxon>unclassified sequences</taxon>
        <taxon>metagenomes</taxon>
        <taxon>organismal metagenomes</taxon>
    </lineage>
</organism>
<dbReference type="EMBL" id="MT141169">
    <property type="protein sequence ID" value="QJA55626.1"/>
    <property type="molecule type" value="Genomic_DNA"/>
</dbReference>